<dbReference type="Pfam" id="PF20791">
    <property type="entry name" value="Acyl-ACP_TE_C"/>
    <property type="match status" value="1"/>
</dbReference>
<evidence type="ECO:0000259" key="8">
    <source>
        <dbReference type="Pfam" id="PF01643"/>
    </source>
</evidence>
<dbReference type="AlphaFoldDB" id="A0A345UNX3"/>
<dbReference type="InterPro" id="IPR049427">
    <property type="entry name" value="Acyl-ACP_TE_C"/>
</dbReference>
<evidence type="ECO:0000313" key="10">
    <source>
        <dbReference type="EMBL" id="AXJ02175.1"/>
    </source>
</evidence>
<feature type="domain" description="Acyl-ACP thioesterase-like C-terminal" evidence="9">
    <location>
        <begin position="216"/>
        <end position="313"/>
    </location>
</feature>
<evidence type="ECO:0000256" key="6">
    <source>
        <dbReference type="ARBA" id="ARBA00023098"/>
    </source>
</evidence>
<evidence type="ECO:0000256" key="2">
    <source>
        <dbReference type="ARBA" id="ARBA00022516"/>
    </source>
</evidence>
<evidence type="ECO:0000256" key="7">
    <source>
        <dbReference type="ARBA" id="ARBA00023160"/>
    </source>
</evidence>
<dbReference type="InterPro" id="IPR045023">
    <property type="entry name" value="FATA/B"/>
</dbReference>
<evidence type="ECO:0000256" key="4">
    <source>
        <dbReference type="ARBA" id="ARBA00022832"/>
    </source>
</evidence>
<keyword evidence="6" id="KW-0443">Lipid metabolism</keyword>
<proteinExistence type="inferred from homology"/>
<evidence type="ECO:0000256" key="3">
    <source>
        <dbReference type="ARBA" id="ARBA00022801"/>
    </source>
</evidence>
<organism evidence="10 11">
    <name type="scientific">Cyclonatronum proteinivorum</name>
    <dbReference type="NCBI Taxonomy" id="1457365"/>
    <lineage>
        <taxon>Bacteria</taxon>
        <taxon>Pseudomonadati</taxon>
        <taxon>Balneolota</taxon>
        <taxon>Balneolia</taxon>
        <taxon>Balneolales</taxon>
        <taxon>Cyclonatronaceae</taxon>
        <taxon>Cyclonatronum</taxon>
    </lineage>
</organism>
<keyword evidence="2" id="KW-0444">Lipid biosynthesis</keyword>
<name>A0A345UNX3_9BACT</name>
<evidence type="ECO:0000313" key="11">
    <source>
        <dbReference type="Proteomes" id="UP000254808"/>
    </source>
</evidence>
<keyword evidence="7" id="KW-0275">Fatty acid biosynthesis</keyword>
<dbReference type="GO" id="GO:0000036">
    <property type="term" value="F:acyl carrier activity"/>
    <property type="evidence" value="ECO:0007669"/>
    <property type="project" value="TreeGrafter"/>
</dbReference>
<evidence type="ECO:0000259" key="9">
    <source>
        <dbReference type="Pfam" id="PF20791"/>
    </source>
</evidence>
<sequence length="314" mass="35375">MGFGNGKLGSCPDMVEKQCIASLRRGCGRLDGRVRNLVLRFVLLNQIMRPIHGFRNTSSIFFMQPFIFSHTVRTFETDARGLMTVSSLLNILQYGAGKHAGELGWSVRALHNSGKTWVLQRFTVEMNELPADGDTITLTTYPSGSDKLLAYRDYKVEDASGKVLVLATSAWVILDLRARRVTPIPDTVSAISTRFGPKLKAKPGTRLTDWQPEADEKAPVFRVRRHDMDLNGHLTNVTYAEWGLEAVPEEIFSKGQLKEIDIVFKAESFFNDRISSHLRTSAVEGSADIRFQHMLRRESDQKVTALMETSWQKP</sequence>
<keyword evidence="3" id="KW-0378">Hydrolase</keyword>
<feature type="domain" description="Acyl-ACP thioesterase N-terminal hotdog" evidence="8">
    <location>
        <begin position="70"/>
        <end position="190"/>
    </location>
</feature>
<dbReference type="Proteomes" id="UP000254808">
    <property type="component" value="Chromosome"/>
</dbReference>
<dbReference type="Pfam" id="PF01643">
    <property type="entry name" value="Acyl-ACP_TE"/>
    <property type="match status" value="1"/>
</dbReference>
<dbReference type="CDD" id="cd00586">
    <property type="entry name" value="4HBT"/>
    <property type="match status" value="1"/>
</dbReference>
<dbReference type="KEGG" id="cprv:CYPRO_2938"/>
<evidence type="ECO:0000256" key="5">
    <source>
        <dbReference type="ARBA" id="ARBA00022946"/>
    </source>
</evidence>
<dbReference type="EMBL" id="CP027806">
    <property type="protein sequence ID" value="AXJ02175.1"/>
    <property type="molecule type" value="Genomic_DNA"/>
</dbReference>
<accession>A0A345UNX3</accession>
<dbReference type="PANTHER" id="PTHR31727:SF6">
    <property type="entry name" value="OLEOYL-ACYL CARRIER PROTEIN THIOESTERASE 1, CHLOROPLASTIC"/>
    <property type="match status" value="1"/>
</dbReference>
<keyword evidence="4" id="KW-0276">Fatty acid metabolism</keyword>
<keyword evidence="5" id="KW-0809">Transit peptide</keyword>
<dbReference type="InterPro" id="IPR029069">
    <property type="entry name" value="HotDog_dom_sf"/>
</dbReference>
<dbReference type="SUPFAM" id="SSF54637">
    <property type="entry name" value="Thioesterase/thiol ester dehydrase-isomerase"/>
    <property type="match status" value="2"/>
</dbReference>
<evidence type="ECO:0000256" key="1">
    <source>
        <dbReference type="ARBA" id="ARBA00006500"/>
    </source>
</evidence>
<dbReference type="PANTHER" id="PTHR31727">
    <property type="entry name" value="OLEOYL-ACYL CARRIER PROTEIN THIOESTERASE 1, CHLOROPLASTIC"/>
    <property type="match status" value="1"/>
</dbReference>
<gene>
    <name evidence="10" type="ORF">CYPRO_2938</name>
</gene>
<dbReference type="GO" id="GO:0016297">
    <property type="term" value="F:fatty acyl-[ACP] hydrolase activity"/>
    <property type="evidence" value="ECO:0007669"/>
    <property type="project" value="InterPro"/>
</dbReference>
<keyword evidence="11" id="KW-1185">Reference proteome</keyword>
<reference evidence="10 11" key="1">
    <citation type="submission" date="2018-03" db="EMBL/GenBank/DDBJ databases">
        <title>Phenotypic and genomic properties of Cyclonatronum proteinivorum gen. nov., sp. nov., a haloalkaliphilic bacteroidete from soda lakes possessing Na+-translocating rhodopsin.</title>
        <authorList>
            <person name="Toshchakov S.V."/>
            <person name="Korzhenkov A."/>
            <person name="Samarov N.I."/>
            <person name="Kublanov I.V."/>
            <person name="Muntyan M.S."/>
            <person name="Sorokin D.Y."/>
        </authorList>
    </citation>
    <scope>NUCLEOTIDE SEQUENCE [LARGE SCALE GENOMIC DNA]</scope>
    <source>
        <strain evidence="10 11">Omega</strain>
    </source>
</reference>
<comment type="similarity">
    <text evidence="1">Belongs to the acyl-ACP thioesterase family.</text>
</comment>
<dbReference type="InterPro" id="IPR002864">
    <property type="entry name" value="Acyl-ACP_thioesterase_NHD"/>
</dbReference>
<dbReference type="Gene3D" id="3.10.129.10">
    <property type="entry name" value="Hotdog Thioesterase"/>
    <property type="match status" value="1"/>
</dbReference>
<protein>
    <submittedName>
        <fullName evidence="10">Acyl-ACP thioesterase</fullName>
    </submittedName>
</protein>